<evidence type="ECO:0000313" key="8">
    <source>
        <dbReference type="Proteomes" id="UP000004725"/>
    </source>
</evidence>
<comment type="caution">
    <text evidence="7">The sequence shown here is derived from an EMBL/GenBank/DDBJ whole genome shotgun (WGS) entry which is preliminary data.</text>
</comment>
<dbReference type="SMART" id="SM00382">
    <property type="entry name" value="AAA"/>
    <property type="match status" value="1"/>
</dbReference>
<feature type="compositionally biased region" description="Basic and acidic residues" evidence="5">
    <location>
        <begin position="1"/>
        <end position="21"/>
    </location>
</feature>
<keyword evidence="3" id="KW-0547">Nucleotide-binding</keyword>
<protein>
    <submittedName>
        <fullName evidence="7">Bacitracin ABC transporter ATP-binding protein</fullName>
    </submittedName>
</protein>
<dbReference type="PANTHER" id="PTHR43335:SF4">
    <property type="entry name" value="ABC TRANSPORTER, ATP-BINDING PROTEIN"/>
    <property type="match status" value="1"/>
</dbReference>
<dbReference type="GO" id="GO:0005524">
    <property type="term" value="F:ATP binding"/>
    <property type="evidence" value="ECO:0007669"/>
    <property type="project" value="UniProtKB-KW"/>
</dbReference>
<keyword evidence="2" id="KW-0813">Transport</keyword>
<evidence type="ECO:0000256" key="4">
    <source>
        <dbReference type="ARBA" id="ARBA00022840"/>
    </source>
</evidence>
<sequence>MKKRAHNENKKSSFLKQRESSGKGALKMNSAIRLSHVSKRYKKFLAVEDISLEIGRGEIYGFIGLNGSGKTTTIKMLLGMIRPSEGDCYIENQKVGLANHSLWAKVGSLVETPYAYPELTVKENLEIFRRLRRVSDSSAVQQVMDQLKLTAYADKKAGKLSLGNMQRLGIAKALLHKPEILILDEPSNGLDPTGIIEVRELFQHLAYDLGVTIFMSSHLLSEVAKVATKIGIIHQGNLLQEVKADQFKDLLNRRLVIDAQDRGKVLAAMNKAGYPSLFNEDGKIETTAEYAVRHPEKISRYLVSEDVPPNHLALEEEELEAYFLRVITGRGGVNR</sequence>
<accession>A0AA87IM93</accession>
<name>A0AA87IM93_9BACL</name>
<dbReference type="GO" id="GO:0016887">
    <property type="term" value="F:ATP hydrolysis activity"/>
    <property type="evidence" value="ECO:0007669"/>
    <property type="project" value="InterPro"/>
</dbReference>
<dbReference type="Gene3D" id="3.40.50.300">
    <property type="entry name" value="P-loop containing nucleotide triphosphate hydrolases"/>
    <property type="match status" value="1"/>
</dbReference>
<evidence type="ECO:0000256" key="1">
    <source>
        <dbReference type="ARBA" id="ARBA00005417"/>
    </source>
</evidence>
<evidence type="ECO:0000259" key="6">
    <source>
        <dbReference type="PROSITE" id="PS50893"/>
    </source>
</evidence>
<organism evidence="7 8">
    <name type="scientific">Planococcus antarcticus DSM 14505</name>
    <dbReference type="NCBI Taxonomy" id="1185653"/>
    <lineage>
        <taxon>Bacteria</taxon>
        <taxon>Bacillati</taxon>
        <taxon>Bacillota</taxon>
        <taxon>Bacilli</taxon>
        <taxon>Bacillales</taxon>
        <taxon>Caryophanaceae</taxon>
        <taxon>Planococcus</taxon>
    </lineage>
</organism>
<gene>
    <name evidence="7" type="ORF">A1A1_06802</name>
</gene>
<dbReference type="Proteomes" id="UP000004725">
    <property type="component" value="Unassembled WGS sequence"/>
</dbReference>
<dbReference type="InterPro" id="IPR017871">
    <property type="entry name" value="ABC_transporter-like_CS"/>
</dbReference>
<evidence type="ECO:0000256" key="3">
    <source>
        <dbReference type="ARBA" id="ARBA00022741"/>
    </source>
</evidence>
<dbReference type="SUPFAM" id="SSF52540">
    <property type="entry name" value="P-loop containing nucleoside triphosphate hydrolases"/>
    <property type="match status" value="1"/>
</dbReference>
<comment type="similarity">
    <text evidence="1">Belongs to the ABC transporter superfamily.</text>
</comment>
<reference evidence="7 8" key="1">
    <citation type="journal article" date="2012" name="J. Bacteriol.">
        <title>Genome Sequence of the Antarctic Psychrophile Bacterium Planococcus antarcticus DSM 14505.</title>
        <authorList>
            <person name="Margolles A."/>
            <person name="Gueimonde M."/>
            <person name="Sanchez B."/>
        </authorList>
    </citation>
    <scope>NUCLEOTIDE SEQUENCE [LARGE SCALE GENOMIC DNA]</scope>
    <source>
        <strain evidence="7 8">DSM 14505</strain>
    </source>
</reference>
<keyword evidence="4 7" id="KW-0067">ATP-binding</keyword>
<dbReference type="Pfam" id="PF00005">
    <property type="entry name" value="ABC_tran"/>
    <property type="match status" value="1"/>
</dbReference>
<feature type="region of interest" description="Disordered" evidence="5">
    <location>
        <begin position="1"/>
        <end position="22"/>
    </location>
</feature>
<dbReference type="InterPro" id="IPR027417">
    <property type="entry name" value="P-loop_NTPase"/>
</dbReference>
<dbReference type="InterPro" id="IPR003593">
    <property type="entry name" value="AAA+_ATPase"/>
</dbReference>
<dbReference type="PROSITE" id="PS00211">
    <property type="entry name" value="ABC_TRANSPORTER_1"/>
    <property type="match status" value="1"/>
</dbReference>
<feature type="domain" description="ABC transporter" evidence="6">
    <location>
        <begin position="32"/>
        <end position="260"/>
    </location>
</feature>
<dbReference type="PANTHER" id="PTHR43335">
    <property type="entry name" value="ABC TRANSPORTER, ATP-BINDING PROTEIN"/>
    <property type="match status" value="1"/>
</dbReference>
<dbReference type="InterPro" id="IPR003439">
    <property type="entry name" value="ABC_transporter-like_ATP-bd"/>
</dbReference>
<evidence type="ECO:0000256" key="2">
    <source>
        <dbReference type="ARBA" id="ARBA00022448"/>
    </source>
</evidence>
<evidence type="ECO:0000313" key="7">
    <source>
        <dbReference type="EMBL" id="EIM07285.1"/>
    </source>
</evidence>
<evidence type="ECO:0000256" key="5">
    <source>
        <dbReference type="SAM" id="MobiDB-lite"/>
    </source>
</evidence>
<dbReference type="EMBL" id="AJYB01000018">
    <property type="protein sequence ID" value="EIM07285.1"/>
    <property type="molecule type" value="Genomic_DNA"/>
</dbReference>
<dbReference type="AlphaFoldDB" id="A0AA87IM93"/>
<proteinExistence type="inferred from homology"/>
<dbReference type="PROSITE" id="PS50893">
    <property type="entry name" value="ABC_TRANSPORTER_2"/>
    <property type="match status" value="1"/>
</dbReference>